<reference evidence="4 5" key="1">
    <citation type="journal article" date="2019" name="Nat. Ecol. Evol.">
        <title>Megaphylogeny resolves global patterns of mushroom evolution.</title>
        <authorList>
            <person name="Varga T."/>
            <person name="Krizsan K."/>
            <person name="Foldi C."/>
            <person name="Dima B."/>
            <person name="Sanchez-Garcia M."/>
            <person name="Sanchez-Ramirez S."/>
            <person name="Szollosi G.J."/>
            <person name="Szarkandi J.G."/>
            <person name="Papp V."/>
            <person name="Albert L."/>
            <person name="Andreopoulos W."/>
            <person name="Angelini C."/>
            <person name="Antonin V."/>
            <person name="Barry K.W."/>
            <person name="Bougher N.L."/>
            <person name="Buchanan P."/>
            <person name="Buyck B."/>
            <person name="Bense V."/>
            <person name="Catcheside P."/>
            <person name="Chovatia M."/>
            <person name="Cooper J."/>
            <person name="Damon W."/>
            <person name="Desjardin D."/>
            <person name="Finy P."/>
            <person name="Geml J."/>
            <person name="Haridas S."/>
            <person name="Hughes K."/>
            <person name="Justo A."/>
            <person name="Karasinski D."/>
            <person name="Kautmanova I."/>
            <person name="Kiss B."/>
            <person name="Kocsube S."/>
            <person name="Kotiranta H."/>
            <person name="LaButti K.M."/>
            <person name="Lechner B.E."/>
            <person name="Liimatainen K."/>
            <person name="Lipzen A."/>
            <person name="Lukacs Z."/>
            <person name="Mihaltcheva S."/>
            <person name="Morgado L.N."/>
            <person name="Niskanen T."/>
            <person name="Noordeloos M.E."/>
            <person name="Ohm R.A."/>
            <person name="Ortiz-Santana B."/>
            <person name="Ovrebo C."/>
            <person name="Racz N."/>
            <person name="Riley R."/>
            <person name="Savchenko A."/>
            <person name="Shiryaev A."/>
            <person name="Soop K."/>
            <person name="Spirin V."/>
            <person name="Szebenyi C."/>
            <person name="Tomsovsky M."/>
            <person name="Tulloss R.E."/>
            <person name="Uehling J."/>
            <person name="Grigoriev I.V."/>
            <person name="Vagvolgyi C."/>
            <person name="Papp T."/>
            <person name="Martin F.M."/>
            <person name="Miettinen O."/>
            <person name="Hibbett D.S."/>
            <person name="Nagy L.G."/>
        </authorList>
    </citation>
    <scope>NUCLEOTIDE SEQUENCE [LARGE SCALE GENOMIC DNA]</scope>
    <source>
        <strain evidence="4 5">CBS 962.96</strain>
    </source>
</reference>
<accession>A0A4S8M904</accession>
<keyword evidence="2" id="KW-0560">Oxidoreductase</keyword>
<dbReference type="SUPFAM" id="SSF51395">
    <property type="entry name" value="FMN-linked oxidoreductases"/>
    <property type="match status" value="1"/>
</dbReference>
<sequence length="229" mass="24498">MALHNRKPTADYEPPFPYLPSDISAMARGLKGTEKEQAKAKEDAFVGVGRTGGSQGHTECEDAEKAVEMLMKDGREGGIIVSNHGGRQVDGAIPSILALQRILSSKKVQEAKNPLPGSNKKKFHVLFDSGIRTGSDILKAVMLGADAVLIGRPYVYASILGGQAGVEQVIQHLLADLEITMGLSGWDSLDEVRGKGLKSVLASVKGDMKGEMVGVEDEEEEEILIKVDC</sequence>
<dbReference type="InterPro" id="IPR013785">
    <property type="entry name" value="Aldolase_TIM"/>
</dbReference>
<proteinExistence type="predicted"/>
<evidence type="ECO:0000259" key="3">
    <source>
        <dbReference type="PROSITE" id="PS51349"/>
    </source>
</evidence>
<dbReference type="InterPro" id="IPR008259">
    <property type="entry name" value="FMN_hydac_DH_AS"/>
</dbReference>
<dbReference type="InterPro" id="IPR037396">
    <property type="entry name" value="FMN_HAD"/>
</dbReference>
<dbReference type="OrthoDB" id="2981678at2759"/>
<dbReference type="InterPro" id="IPR000262">
    <property type="entry name" value="FMN-dep_DH"/>
</dbReference>
<organism evidence="4 5">
    <name type="scientific">Dendrothele bispora (strain CBS 962.96)</name>
    <dbReference type="NCBI Taxonomy" id="1314807"/>
    <lineage>
        <taxon>Eukaryota</taxon>
        <taxon>Fungi</taxon>
        <taxon>Dikarya</taxon>
        <taxon>Basidiomycota</taxon>
        <taxon>Agaricomycotina</taxon>
        <taxon>Agaricomycetes</taxon>
        <taxon>Agaricomycetidae</taxon>
        <taxon>Agaricales</taxon>
        <taxon>Agaricales incertae sedis</taxon>
        <taxon>Dendrothele</taxon>
    </lineage>
</organism>
<dbReference type="AlphaFoldDB" id="A0A4S8M904"/>
<dbReference type="Gene3D" id="3.20.20.70">
    <property type="entry name" value="Aldolase class I"/>
    <property type="match status" value="1"/>
</dbReference>
<dbReference type="PANTHER" id="PTHR10578:SF143">
    <property type="entry name" value="FMN-DEPENDENT ALPHA-HYDROXY ACID DEHYDROGENASE PB1A11.03"/>
    <property type="match status" value="1"/>
</dbReference>
<dbReference type="Proteomes" id="UP000297245">
    <property type="component" value="Unassembled WGS sequence"/>
</dbReference>
<keyword evidence="5" id="KW-1185">Reference proteome</keyword>
<evidence type="ECO:0000313" key="5">
    <source>
        <dbReference type="Proteomes" id="UP000297245"/>
    </source>
</evidence>
<dbReference type="EMBL" id="ML179128">
    <property type="protein sequence ID" value="THU98867.1"/>
    <property type="molecule type" value="Genomic_DNA"/>
</dbReference>
<evidence type="ECO:0000256" key="1">
    <source>
        <dbReference type="ARBA" id="ARBA00001917"/>
    </source>
</evidence>
<name>A0A4S8M904_DENBC</name>
<protein>
    <submittedName>
        <fullName evidence="4">FMN-linked oxidoreductase</fullName>
    </submittedName>
</protein>
<dbReference type="PANTHER" id="PTHR10578">
    <property type="entry name" value="S -2-HYDROXY-ACID OXIDASE-RELATED"/>
    <property type="match status" value="1"/>
</dbReference>
<feature type="domain" description="FMN hydroxy acid dehydrogenase" evidence="3">
    <location>
        <begin position="1"/>
        <end position="202"/>
    </location>
</feature>
<dbReference type="GO" id="GO:0016491">
    <property type="term" value="F:oxidoreductase activity"/>
    <property type="evidence" value="ECO:0007669"/>
    <property type="project" value="UniProtKB-KW"/>
</dbReference>
<comment type="cofactor">
    <cofactor evidence="1">
        <name>FMN</name>
        <dbReference type="ChEBI" id="CHEBI:58210"/>
    </cofactor>
</comment>
<evidence type="ECO:0000313" key="4">
    <source>
        <dbReference type="EMBL" id="THU98867.1"/>
    </source>
</evidence>
<dbReference type="PROSITE" id="PS00557">
    <property type="entry name" value="FMN_HYDROXY_ACID_DH_1"/>
    <property type="match status" value="1"/>
</dbReference>
<dbReference type="Pfam" id="PF01070">
    <property type="entry name" value="FMN_dh"/>
    <property type="match status" value="1"/>
</dbReference>
<dbReference type="PROSITE" id="PS51349">
    <property type="entry name" value="FMN_HYDROXY_ACID_DH_2"/>
    <property type="match status" value="1"/>
</dbReference>
<evidence type="ECO:0000256" key="2">
    <source>
        <dbReference type="ARBA" id="ARBA00023002"/>
    </source>
</evidence>
<gene>
    <name evidence="4" type="ORF">K435DRAFT_856205</name>
</gene>